<evidence type="ECO:0000313" key="1">
    <source>
        <dbReference type="EMBL" id="ACL10895.1"/>
    </source>
</evidence>
<organism evidence="1 2">
    <name type="scientific">Desulfurococcus amylolyticus (strain DSM 18924 / JCM 16383 / VKM B-2413 / 1221n)</name>
    <name type="common">Desulfurococcus kamchatkensis</name>
    <dbReference type="NCBI Taxonomy" id="490899"/>
    <lineage>
        <taxon>Archaea</taxon>
        <taxon>Thermoproteota</taxon>
        <taxon>Thermoprotei</taxon>
        <taxon>Desulfurococcales</taxon>
        <taxon>Desulfurococcaceae</taxon>
        <taxon>Desulfurococcus</taxon>
    </lineage>
</organism>
<accession>B8D464</accession>
<reference evidence="1 2" key="1">
    <citation type="journal article" date="2009" name="J. Bacteriol.">
        <title>Complete genome sequence of the anaerobic, protein-degrading hyperthermophilic crenarchaeon Desulfurococcus kamchatkensis.</title>
        <authorList>
            <person name="Ravin N.V."/>
            <person name="Mardanov A.V."/>
            <person name="Beletsky A.V."/>
            <person name="Kublanov I.V."/>
            <person name="Kolganova T.V."/>
            <person name="Lebedinsky A.V."/>
            <person name="Chernyh N.A."/>
            <person name="Bonch-Osmolovskaya E.A."/>
            <person name="Skryabin K.G."/>
        </authorList>
    </citation>
    <scope>NUCLEOTIDE SEQUENCE [LARGE SCALE GENOMIC DNA]</scope>
    <source>
        <strain evidence="2">DSM 18924 / JCM 16383 / VKM B-2413 / 1221n</strain>
    </source>
</reference>
<gene>
    <name evidence="1" type="ordered locus">DKAM_0569</name>
</gene>
<sequence length="177" mass="20186">MVVYRLRESVQDLIVKWLMEESFTTRKLEAPPGAGIKWGINVTTPGNPGVNFTVVNPVDKPDRYILALAIVVSPEHARELEKMKPAERLRVMNSILSKALTVCIDCKIMVQPNIVTPQTITVNMEFFEDELRSYGKSFFLRLVWRFLNTYLAIVSGFNEWMPVPPPSTDKLSPQTFI</sequence>
<dbReference type="EMBL" id="CP001140">
    <property type="protein sequence ID" value="ACL10895.1"/>
    <property type="molecule type" value="Genomic_DNA"/>
</dbReference>
<proteinExistence type="predicted"/>
<protein>
    <submittedName>
        <fullName evidence="1">Uncharacterized protein</fullName>
    </submittedName>
</protein>
<dbReference type="CDD" id="cd17510">
    <property type="entry name" value="T3SC_YbjN-like_2"/>
    <property type="match status" value="1"/>
</dbReference>
<dbReference type="Pfam" id="PF10061">
    <property type="entry name" value="DUF2299"/>
    <property type="match status" value="1"/>
</dbReference>
<dbReference type="Proteomes" id="UP000006903">
    <property type="component" value="Chromosome"/>
</dbReference>
<dbReference type="AlphaFoldDB" id="B8D464"/>
<dbReference type="eggNOG" id="arCOG01713">
    <property type="taxonomic scope" value="Archaea"/>
</dbReference>
<name>B8D464_DESA1</name>
<dbReference type="InterPro" id="IPR018747">
    <property type="entry name" value="DUF2299"/>
</dbReference>
<evidence type="ECO:0000313" key="2">
    <source>
        <dbReference type="Proteomes" id="UP000006903"/>
    </source>
</evidence>
<dbReference type="STRING" id="490899.DKAM_0569"/>
<dbReference type="HOGENOM" id="CLU_1514686_0_0_2"/>
<dbReference type="Gene3D" id="3.30.1460.10">
    <property type="match status" value="1"/>
</dbReference>
<dbReference type="KEGG" id="dka:DKAM_0569"/>